<dbReference type="GO" id="GO:0005737">
    <property type="term" value="C:cytoplasm"/>
    <property type="evidence" value="ECO:0007669"/>
    <property type="project" value="UniProtKB-SubCell"/>
</dbReference>
<keyword evidence="7" id="KW-0698">rRNA processing</keyword>
<keyword evidence="2 7" id="KW-0540">Nuclease</keyword>
<dbReference type="InterPro" id="IPR020549">
    <property type="entry name" value="YbeY_CS"/>
</dbReference>
<evidence type="ECO:0000256" key="6">
    <source>
        <dbReference type="ARBA" id="ARBA00022833"/>
    </source>
</evidence>
<proteinExistence type="inferred from homology"/>
<dbReference type="GO" id="GO:0006364">
    <property type="term" value="P:rRNA processing"/>
    <property type="evidence" value="ECO:0007669"/>
    <property type="project" value="UniProtKB-UniRule"/>
</dbReference>
<evidence type="ECO:0000256" key="5">
    <source>
        <dbReference type="ARBA" id="ARBA00022801"/>
    </source>
</evidence>
<keyword evidence="4 7" id="KW-0255">Endonuclease</keyword>
<dbReference type="NCBIfam" id="TIGR00043">
    <property type="entry name" value="rRNA maturation RNase YbeY"/>
    <property type="match status" value="1"/>
</dbReference>
<gene>
    <name evidence="7 8" type="primary">ybeY</name>
    <name evidence="8" type="ORF">MPNT_30103</name>
</gene>
<feature type="binding site" evidence="7">
    <location>
        <position position="85"/>
    </location>
    <ligand>
        <name>Zn(2+)</name>
        <dbReference type="ChEBI" id="CHEBI:29105"/>
        <note>catalytic</note>
    </ligand>
</feature>
<dbReference type="GO" id="GO:0004521">
    <property type="term" value="F:RNA endonuclease activity"/>
    <property type="evidence" value="ECO:0007669"/>
    <property type="project" value="UniProtKB-UniRule"/>
</dbReference>
<accession>A0A8J2FSK2</accession>
<dbReference type="RefSeq" id="WP_174582091.1">
    <property type="nucleotide sequence ID" value="NZ_CAJNOB010000023.1"/>
</dbReference>
<dbReference type="EC" id="3.1.-.-" evidence="7"/>
<protein>
    <recommendedName>
        <fullName evidence="7">Endoribonuclease YbeY</fullName>
        <ecNumber evidence="7">3.1.-.-</ecNumber>
    </recommendedName>
</protein>
<dbReference type="Pfam" id="PF02130">
    <property type="entry name" value="YbeY"/>
    <property type="match status" value="1"/>
</dbReference>
<evidence type="ECO:0000256" key="1">
    <source>
        <dbReference type="ARBA" id="ARBA00010875"/>
    </source>
</evidence>
<keyword evidence="6 7" id="KW-0862">Zinc</keyword>
<dbReference type="PROSITE" id="PS01306">
    <property type="entry name" value="UPF0054"/>
    <property type="match status" value="1"/>
</dbReference>
<keyword evidence="7" id="KW-0690">Ribosome biogenesis</keyword>
<dbReference type="InterPro" id="IPR002036">
    <property type="entry name" value="YbeY"/>
</dbReference>
<keyword evidence="5 7" id="KW-0378">Hydrolase</keyword>
<evidence type="ECO:0000256" key="7">
    <source>
        <dbReference type="HAMAP-Rule" id="MF_00009"/>
    </source>
</evidence>
<evidence type="ECO:0000313" key="9">
    <source>
        <dbReference type="Proteomes" id="UP000663859"/>
    </source>
</evidence>
<dbReference type="EMBL" id="CAJNOB010000023">
    <property type="protein sequence ID" value="CAF0699036.1"/>
    <property type="molecule type" value="Genomic_DNA"/>
</dbReference>
<dbReference type="GO" id="GO:0004222">
    <property type="term" value="F:metalloendopeptidase activity"/>
    <property type="evidence" value="ECO:0007669"/>
    <property type="project" value="InterPro"/>
</dbReference>
<dbReference type="AlphaFoldDB" id="A0A8J2FSK2"/>
<evidence type="ECO:0000256" key="3">
    <source>
        <dbReference type="ARBA" id="ARBA00022723"/>
    </source>
</evidence>
<feature type="binding site" evidence="7">
    <location>
        <position position="79"/>
    </location>
    <ligand>
        <name>Zn(2+)</name>
        <dbReference type="ChEBI" id="CHEBI:29105"/>
        <note>catalytic</note>
    </ligand>
</feature>
<comment type="function">
    <text evidence="7">Single strand-specific metallo-endoribonuclease involved in late-stage 70S ribosome quality control and in maturation of the 3' terminus of the 16S rRNA.</text>
</comment>
<keyword evidence="3 7" id="KW-0479">Metal-binding</keyword>
<reference evidence="8" key="1">
    <citation type="submission" date="2021-02" db="EMBL/GenBank/DDBJ databases">
        <authorList>
            <person name="Cremers G."/>
            <person name="Picone N."/>
        </authorList>
    </citation>
    <scope>NUCLEOTIDE SEQUENCE</scope>
    <source>
        <strain evidence="8">PQ17</strain>
    </source>
</reference>
<feature type="binding site" evidence="7">
    <location>
        <position position="75"/>
    </location>
    <ligand>
        <name>Zn(2+)</name>
        <dbReference type="ChEBI" id="CHEBI:29105"/>
        <note>catalytic</note>
    </ligand>
</feature>
<evidence type="ECO:0000256" key="4">
    <source>
        <dbReference type="ARBA" id="ARBA00022759"/>
    </source>
</evidence>
<dbReference type="Gene3D" id="3.40.390.30">
    <property type="entry name" value="Metalloproteases ('zincins'), catalytic domain"/>
    <property type="match status" value="1"/>
</dbReference>
<name>A0A8J2FSK2_9BACT</name>
<sequence>MVATKGRRLPERIEITLVSARDMSQIHYRYHQDSEPTDVLTFDYGEILVCPAVAKEEAQARNIPLAEELLRYCVHGLLHLAGWSDKGEKERSAMWSEQERIVQRLLRPSDTSPR</sequence>
<comment type="cofactor">
    <cofactor evidence="7">
        <name>Zn(2+)</name>
        <dbReference type="ChEBI" id="CHEBI:29105"/>
    </cofactor>
    <text evidence="7">Binds 1 zinc ion.</text>
</comment>
<keyword evidence="9" id="KW-1185">Reference proteome</keyword>
<evidence type="ECO:0000313" key="8">
    <source>
        <dbReference type="EMBL" id="CAF0699036.1"/>
    </source>
</evidence>
<comment type="similarity">
    <text evidence="1 7">Belongs to the endoribonuclease YbeY family.</text>
</comment>
<organism evidence="8 9">
    <name type="scientific">Candidatus Methylacidithermus pantelleriae</name>
    <dbReference type="NCBI Taxonomy" id="2744239"/>
    <lineage>
        <taxon>Bacteria</taxon>
        <taxon>Pseudomonadati</taxon>
        <taxon>Verrucomicrobiota</taxon>
        <taxon>Methylacidiphilae</taxon>
        <taxon>Methylacidiphilales</taxon>
        <taxon>Methylacidiphilaceae</taxon>
        <taxon>Candidatus Methylacidithermus</taxon>
    </lineage>
</organism>
<dbReference type="GO" id="GO:0008270">
    <property type="term" value="F:zinc ion binding"/>
    <property type="evidence" value="ECO:0007669"/>
    <property type="project" value="UniProtKB-UniRule"/>
</dbReference>
<evidence type="ECO:0000256" key="2">
    <source>
        <dbReference type="ARBA" id="ARBA00022722"/>
    </source>
</evidence>
<dbReference type="HAMAP" id="MF_00009">
    <property type="entry name" value="Endoribonucl_YbeY"/>
    <property type="match status" value="1"/>
</dbReference>
<keyword evidence="7" id="KW-0963">Cytoplasm</keyword>
<dbReference type="InterPro" id="IPR023091">
    <property type="entry name" value="MetalPrtase_cat_dom_sf_prd"/>
</dbReference>
<dbReference type="SUPFAM" id="SSF55486">
    <property type="entry name" value="Metalloproteases ('zincins'), catalytic domain"/>
    <property type="match status" value="1"/>
</dbReference>
<dbReference type="Proteomes" id="UP000663859">
    <property type="component" value="Unassembled WGS sequence"/>
</dbReference>
<comment type="caution">
    <text evidence="8">The sequence shown here is derived from an EMBL/GenBank/DDBJ whole genome shotgun (WGS) entry which is preliminary data.</text>
</comment>
<comment type="subcellular location">
    <subcellularLocation>
        <location evidence="7">Cytoplasm</location>
    </subcellularLocation>
</comment>